<comment type="similarity">
    <text evidence="2 7">Belongs to the purine permeases (TC 2.A.7.14) family.</text>
</comment>
<keyword evidence="3 7" id="KW-0813">Transport</keyword>
<evidence type="ECO:0000256" key="4">
    <source>
        <dbReference type="ARBA" id="ARBA00022692"/>
    </source>
</evidence>
<feature type="transmembrane region" description="Helical" evidence="7">
    <location>
        <begin position="166"/>
        <end position="182"/>
    </location>
</feature>
<feature type="region of interest" description="Disordered" evidence="8">
    <location>
        <begin position="1"/>
        <end position="27"/>
    </location>
</feature>
<dbReference type="EMBL" id="LSRQ01000110">
    <property type="protein sequence ID" value="OAY85307.1"/>
    <property type="molecule type" value="Genomic_DNA"/>
</dbReference>
<dbReference type="GO" id="GO:0005345">
    <property type="term" value="F:purine nucleobase transmembrane transporter activity"/>
    <property type="evidence" value="ECO:0007669"/>
    <property type="project" value="UniProtKB-UniRule"/>
</dbReference>
<dbReference type="GO" id="GO:0015211">
    <property type="term" value="F:purine nucleoside transmembrane transporter activity"/>
    <property type="evidence" value="ECO:0007669"/>
    <property type="project" value="UniProtKB-UniRule"/>
</dbReference>
<dbReference type="STRING" id="4615.A0A199W757"/>
<evidence type="ECO:0000256" key="2">
    <source>
        <dbReference type="ARBA" id="ARBA00006213"/>
    </source>
</evidence>
<proteinExistence type="inferred from homology"/>
<evidence type="ECO:0000256" key="3">
    <source>
        <dbReference type="ARBA" id="ARBA00022448"/>
    </source>
</evidence>
<gene>
    <name evidence="9" type="ORF">ACMD2_05659</name>
</gene>
<feature type="transmembrane region" description="Helical" evidence="7">
    <location>
        <begin position="304"/>
        <end position="325"/>
    </location>
</feature>
<feature type="transmembrane region" description="Helical" evidence="7">
    <location>
        <begin position="274"/>
        <end position="292"/>
    </location>
</feature>
<dbReference type="SUPFAM" id="SSF103481">
    <property type="entry name" value="Multidrug resistance efflux transporter EmrE"/>
    <property type="match status" value="1"/>
</dbReference>
<evidence type="ECO:0000256" key="8">
    <source>
        <dbReference type="SAM" id="MobiDB-lite"/>
    </source>
</evidence>
<evidence type="ECO:0000256" key="5">
    <source>
        <dbReference type="ARBA" id="ARBA00022989"/>
    </source>
</evidence>
<evidence type="ECO:0000313" key="9">
    <source>
        <dbReference type="EMBL" id="OAY85307.1"/>
    </source>
</evidence>
<comment type="caution">
    <text evidence="9">The sequence shown here is derived from an EMBL/GenBank/DDBJ whole genome shotgun (WGS) entry which is preliminary data.</text>
</comment>
<dbReference type="Pfam" id="PF16913">
    <property type="entry name" value="PUNUT"/>
    <property type="match status" value="1"/>
</dbReference>
<keyword evidence="5 7" id="KW-1133">Transmembrane helix</keyword>
<dbReference type="PANTHER" id="PTHR31376">
    <property type="entry name" value="OS09G0467300 PROTEIN-RELATED"/>
    <property type="match status" value="1"/>
</dbReference>
<evidence type="ECO:0000313" key="10">
    <source>
        <dbReference type="Proteomes" id="UP000092600"/>
    </source>
</evidence>
<feature type="transmembrane region" description="Helical" evidence="7">
    <location>
        <begin position="228"/>
        <end position="254"/>
    </location>
</feature>
<evidence type="ECO:0000256" key="6">
    <source>
        <dbReference type="ARBA" id="ARBA00023136"/>
    </source>
</evidence>
<organism evidence="9 10">
    <name type="scientific">Ananas comosus</name>
    <name type="common">Pineapple</name>
    <name type="synonym">Ananas ananas</name>
    <dbReference type="NCBI Taxonomy" id="4615"/>
    <lineage>
        <taxon>Eukaryota</taxon>
        <taxon>Viridiplantae</taxon>
        <taxon>Streptophyta</taxon>
        <taxon>Embryophyta</taxon>
        <taxon>Tracheophyta</taxon>
        <taxon>Spermatophyta</taxon>
        <taxon>Magnoliopsida</taxon>
        <taxon>Liliopsida</taxon>
        <taxon>Poales</taxon>
        <taxon>Bromeliaceae</taxon>
        <taxon>Bromelioideae</taxon>
        <taxon>Ananas</taxon>
    </lineage>
</organism>
<feature type="transmembrane region" description="Helical" evidence="7">
    <location>
        <begin position="37"/>
        <end position="59"/>
    </location>
</feature>
<evidence type="ECO:0000256" key="7">
    <source>
        <dbReference type="RuleBase" id="RU368015"/>
    </source>
</evidence>
<feature type="transmembrane region" description="Helical" evidence="7">
    <location>
        <begin position="71"/>
        <end position="90"/>
    </location>
</feature>
<feature type="transmembrane region" description="Helical" evidence="7">
    <location>
        <begin position="194"/>
        <end position="216"/>
    </location>
</feature>
<dbReference type="InterPro" id="IPR030182">
    <property type="entry name" value="PUP_plant"/>
</dbReference>
<dbReference type="GO" id="GO:0016020">
    <property type="term" value="C:membrane"/>
    <property type="evidence" value="ECO:0007669"/>
    <property type="project" value="UniProtKB-SubCell"/>
</dbReference>
<keyword evidence="4 7" id="KW-0812">Transmembrane</keyword>
<keyword evidence="6 7" id="KW-0472">Membrane</keyword>
<dbReference type="PANTHER" id="PTHR31376:SF99">
    <property type="entry name" value="PURINE PERMEASE-RELATED"/>
    <property type="match status" value="1"/>
</dbReference>
<feature type="transmembrane region" description="Helical" evidence="7">
    <location>
        <begin position="331"/>
        <end position="349"/>
    </location>
</feature>
<protein>
    <recommendedName>
        <fullName evidence="7">Probable purine permease</fullName>
    </recommendedName>
</protein>
<dbReference type="InterPro" id="IPR037185">
    <property type="entry name" value="EmrE-like"/>
</dbReference>
<evidence type="ECO:0000256" key="1">
    <source>
        <dbReference type="ARBA" id="ARBA00004141"/>
    </source>
</evidence>
<dbReference type="AlphaFoldDB" id="A0A199W757"/>
<name>A0A199W757_ANACO</name>
<sequence>MEIEAQRPSPPPPPPQSDGETEANTTEHPTIMRRSLLALNFAIMVVGTAGSPLVLRLYFLRGGRRKWLSSWLQTGGWPLLLLPLLVSYALRRHRQKSMYLMTPRLFLSCAALGLLTGVDDLLYAYGVSYLPVSTSSLLVSTQLAFTALFAFLIVRQRLTASSANAVALLCVGAAMLGLNARADRPTGESRGRYYAGFAMTLAAAALYGLVLPLVELSQAAYARAAGRAVGYTLVMEMQLVMGFFATLFSTVGMIVNNDFPAIPREAQEFGLGPAGYYMVLVGCAILFQFFFLGTVGAIYYGSALLAGVVIALLIPVAEVLAVVFFDEPFNSTKGVALVLSLWGFASYFYGEFKANKAKEDPDHKCGHDQLLIAFRATPYTFSALEPQVVVNGKTVT</sequence>
<accession>A0A199W757</accession>
<feature type="transmembrane region" description="Helical" evidence="7">
    <location>
        <begin position="102"/>
        <end position="125"/>
    </location>
</feature>
<comment type="subcellular location">
    <subcellularLocation>
        <location evidence="1 7">Membrane</location>
        <topology evidence="1 7">Multi-pass membrane protein</topology>
    </subcellularLocation>
</comment>
<feature type="transmembrane region" description="Helical" evidence="7">
    <location>
        <begin position="137"/>
        <end position="154"/>
    </location>
</feature>
<reference evidence="9 10" key="1">
    <citation type="journal article" date="2016" name="DNA Res.">
        <title>The draft genome of MD-2 pineapple using hybrid error correction of long reads.</title>
        <authorList>
            <person name="Redwan R.M."/>
            <person name="Saidin A."/>
            <person name="Kumar S.V."/>
        </authorList>
    </citation>
    <scope>NUCLEOTIDE SEQUENCE [LARGE SCALE GENOMIC DNA]</scope>
    <source>
        <strain evidence="10">cv. MD2</strain>
        <tissue evidence="9">Leaf</tissue>
    </source>
</reference>
<dbReference type="Proteomes" id="UP000092600">
    <property type="component" value="Unassembled WGS sequence"/>
</dbReference>